<evidence type="ECO:0000256" key="4">
    <source>
        <dbReference type="SAM" id="Phobius"/>
    </source>
</evidence>
<evidence type="ECO:0000313" key="7">
    <source>
        <dbReference type="EMBL" id="ADB50077.1"/>
    </source>
</evidence>
<dbReference type="Pfam" id="PF02518">
    <property type="entry name" value="HATPase_c"/>
    <property type="match status" value="1"/>
</dbReference>
<reference evidence="8" key="2">
    <citation type="submission" date="2010-01" db="EMBL/GenBank/DDBJ databases">
        <title>The complete genome of Conexibacter woesei DSM 14684.</title>
        <authorList>
            <consortium name="US DOE Joint Genome Institute (JGI-PGF)"/>
            <person name="Lucas S."/>
            <person name="Copeland A."/>
            <person name="Lapidus A."/>
            <person name="Glavina del Rio T."/>
            <person name="Dalin E."/>
            <person name="Tice H."/>
            <person name="Bruce D."/>
            <person name="Goodwin L."/>
            <person name="Pitluck S."/>
            <person name="Kyrpides N."/>
            <person name="Mavromatis K."/>
            <person name="Ivanova N."/>
            <person name="Mikhailova N."/>
            <person name="Chertkov O."/>
            <person name="Brettin T."/>
            <person name="Detter J.C."/>
            <person name="Han C."/>
            <person name="Larimer F."/>
            <person name="Land M."/>
            <person name="Hauser L."/>
            <person name="Markowitz V."/>
            <person name="Cheng J.-F."/>
            <person name="Hugenholtz P."/>
            <person name="Woyke T."/>
            <person name="Wu D."/>
            <person name="Pukall R."/>
            <person name="Steenblock K."/>
            <person name="Schneider S."/>
            <person name="Klenk H.-P."/>
            <person name="Eisen J.A."/>
        </authorList>
    </citation>
    <scope>NUCLEOTIDE SEQUENCE [LARGE SCALE GENOMIC DNA]</scope>
    <source>
        <strain evidence="8">DSM 14684 / CIP 108061 / JCM 11494 / NBRC 100937 / ID131577</strain>
    </source>
</reference>
<dbReference type="eggNOG" id="COG4585">
    <property type="taxonomic scope" value="Bacteria"/>
</dbReference>
<evidence type="ECO:0000313" key="8">
    <source>
        <dbReference type="Proteomes" id="UP000008229"/>
    </source>
</evidence>
<proteinExistence type="predicted"/>
<keyword evidence="3" id="KW-0902">Two-component regulatory system</keyword>
<keyword evidence="8" id="KW-1185">Reference proteome</keyword>
<dbReference type="InterPro" id="IPR003594">
    <property type="entry name" value="HATPase_dom"/>
</dbReference>
<evidence type="ECO:0000256" key="2">
    <source>
        <dbReference type="ARBA" id="ARBA00022777"/>
    </source>
</evidence>
<keyword evidence="2 7" id="KW-0418">Kinase</keyword>
<dbReference type="InterPro" id="IPR007168">
    <property type="entry name" value="Phageshock_PspC_N"/>
</dbReference>
<dbReference type="eggNOG" id="COG1983">
    <property type="taxonomic scope" value="Bacteria"/>
</dbReference>
<dbReference type="RefSeq" id="WP_012933128.1">
    <property type="nucleotide sequence ID" value="NC_013739.1"/>
</dbReference>
<keyword evidence="1" id="KW-0808">Transferase</keyword>
<evidence type="ECO:0000259" key="6">
    <source>
        <dbReference type="Pfam" id="PF04024"/>
    </source>
</evidence>
<accession>D3F101</accession>
<dbReference type="PANTHER" id="PTHR24421">
    <property type="entry name" value="NITRATE/NITRITE SENSOR PROTEIN NARX-RELATED"/>
    <property type="match status" value="1"/>
</dbReference>
<sequence length="418" mass="44372">MSQDAAPPSRPPLRRLPDEGSLAGVCAGIAEHLDVEVMYVQAAIMVLTAFGGLGIAIYALGWALLPAVHTQPASAWPPDSLRDRDGAVRQVAGIALLAIAGLLALRQLGFWFGDELVWPLVLASVGLALIWRQADATAAWTPAELRRPLHGVRDRMRGERGADGRRTALGVALVLLAAYVLLSSTGALQAVGNAIGGIVVLAGAAALVFGPWLARMARSLTEERAERIRSQERAEVAAHLHDSVLQTLALIQKRAEDPREVASLARIQERELRNWLTDRPAKPAGESLATALEEVAGEVERLHGVPVEVVTVGDCPLDERLVALVAAAREALANAAKFAGSAKVDLYAEVTDARVEAFVRDRGVGFDPAAIPADRRGVRESILGRMERHGGRAAIHAAPGAGTEVELVVERPAEELTA</sequence>
<dbReference type="GO" id="GO:0016301">
    <property type="term" value="F:kinase activity"/>
    <property type="evidence" value="ECO:0007669"/>
    <property type="project" value="UniProtKB-KW"/>
</dbReference>
<keyword evidence="4" id="KW-0472">Membrane</keyword>
<evidence type="ECO:0000256" key="1">
    <source>
        <dbReference type="ARBA" id="ARBA00022679"/>
    </source>
</evidence>
<dbReference type="Pfam" id="PF04024">
    <property type="entry name" value="PspC"/>
    <property type="match status" value="1"/>
</dbReference>
<organism evidence="7 8">
    <name type="scientific">Conexibacter woesei (strain DSM 14684 / CCUG 47730 / CIP 108061 / JCM 11494 / NBRC 100937 / ID131577)</name>
    <dbReference type="NCBI Taxonomy" id="469383"/>
    <lineage>
        <taxon>Bacteria</taxon>
        <taxon>Bacillati</taxon>
        <taxon>Actinomycetota</taxon>
        <taxon>Thermoleophilia</taxon>
        <taxon>Solirubrobacterales</taxon>
        <taxon>Conexibacteraceae</taxon>
        <taxon>Conexibacter</taxon>
    </lineage>
</organism>
<keyword evidence="4" id="KW-0812">Transmembrane</keyword>
<feature type="transmembrane region" description="Helical" evidence="4">
    <location>
        <begin position="42"/>
        <end position="65"/>
    </location>
</feature>
<feature type="domain" description="Histidine kinase/HSP90-like ATPase" evidence="5">
    <location>
        <begin position="323"/>
        <end position="410"/>
    </location>
</feature>
<dbReference type="InterPro" id="IPR036890">
    <property type="entry name" value="HATPase_C_sf"/>
</dbReference>
<gene>
    <name evidence="7" type="ordered locus">Cwoe_1650</name>
</gene>
<feature type="transmembrane region" description="Helical" evidence="4">
    <location>
        <begin position="164"/>
        <end position="182"/>
    </location>
</feature>
<dbReference type="InterPro" id="IPR050482">
    <property type="entry name" value="Sensor_HK_TwoCompSys"/>
</dbReference>
<dbReference type="EMBL" id="CP001854">
    <property type="protein sequence ID" value="ADB50077.1"/>
    <property type="molecule type" value="Genomic_DNA"/>
</dbReference>
<keyword evidence="4" id="KW-1133">Transmembrane helix</keyword>
<evidence type="ECO:0000256" key="3">
    <source>
        <dbReference type="ARBA" id="ARBA00023012"/>
    </source>
</evidence>
<feature type="transmembrane region" description="Helical" evidence="4">
    <location>
        <begin position="86"/>
        <end position="105"/>
    </location>
</feature>
<dbReference type="STRING" id="469383.Cwoe_1650"/>
<dbReference type="Gene3D" id="3.30.565.10">
    <property type="entry name" value="Histidine kinase-like ATPase, C-terminal domain"/>
    <property type="match status" value="1"/>
</dbReference>
<dbReference type="HOGENOM" id="CLU_036172_0_0_11"/>
<dbReference type="SUPFAM" id="SSF55874">
    <property type="entry name" value="ATPase domain of HSP90 chaperone/DNA topoisomerase II/histidine kinase"/>
    <property type="match status" value="1"/>
</dbReference>
<dbReference type="Proteomes" id="UP000008229">
    <property type="component" value="Chromosome"/>
</dbReference>
<dbReference type="KEGG" id="cwo:Cwoe_1650"/>
<protein>
    <submittedName>
        <fullName evidence="7">Putative signal transduction histidine kinase</fullName>
    </submittedName>
</protein>
<dbReference type="PANTHER" id="PTHR24421:SF61">
    <property type="entry name" value="OXYGEN SENSOR HISTIDINE KINASE NREB"/>
    <property type="match status" value="1"/>
</dbReference>
<feature type="transmembrane region" description="Helical" evidence="4">
    <location>
        <begin position="117"/>
        <end position="143"/>
    </location>
</feature>
<reference evidence="7 8" key="1">
    <citation type="journal article" date="2010" name="Stand. Genomic Sci.">
        <title>Complete genome sequence of Conexibacter woesei type strain (ID131577).</title>
        <authorList>
            <person name="Pukall R."/>
            <person name="Lapidus A."/>
            <person name="Glavina Del Rio T."/>
            <person name="Copeland A."/>
            <person name="Tice H."/>
            <person name="Cheng J.-F."/>
            <person name="Lucas S."/>
            <person name="Chen F."/>
            <person name="Nolan M."/>
            <person name="Bruce D."/>
            <person name="Goodwin L."/>
            <person name="Pitluck S."/>
            <person name="Mavromatis K."/>
            <person name="Ivanova N."/>
            <person name="Ovchinnikova G."/>
            <person name="Pati A."/>
            <person name="Chen A."/>
            <person name="Palaniappan K."/>
            <person name="Land M."/>
            <person name="Hauser L."/>
            <person name="Chang Y.-J."/>
            <person name="Jeffries C.D."/>
            <person name="Chain P."/>
            <person name="Meincke L."/>
            <person name="Sims D."/>
            <person name="Brettin T."/>
            <person name="Detter J.C."/>
            <person name="Rohde M."/>
            <person name="Goeker M."/>
            <person name="Bristow J."/>
            <person name="Eisen J.A."/>
            <person name="Markowitz V."/>
            <person name="Kyrpides N.C."/>
            <person name="Klenk H.-P."/>
            <person name="Hugenholtz P."/>
        </authorList>
    </citation>
    <scope>NUCLEOTIDE SEQUENCE [LARGE SCALE GENOMIC DNA]</scope>
    <source>
        <strain evidence="8">DSM 14684 / CIP 108061 / JCM 11494 / NBRC 100937 / ID131577</strain>
    </source>
</reference>
<evidence type="ECO:0000259" key="5">
    <source>
        <dbReference type="Pfam" id="PF02518"/>
    </source>
</evidence>
<feature type="transmembrane region" description="Helical" evidence="4">
    <location>
        <begin position="194"/>
        <end position="214"/>
    </location>
</feature>
<feature type="domain" description="Phage shock protein PspC N-terminal" evidence="6">
    <location>
        <begin position="12"/>
        <end position="67"/>
    </location>
</feature>
<name>D3F101_CONWI</name>
<dbReference type="GO" id="GO:0000160">
    <property type="term" value="P:phosphorelay signal transduction system"/>
    <property type="evidence" value="ECO:0007669"/>
    <property type="project" value="UniProtKB-KW"/>
</dbReference>
<dbReference type="AlphaFoldDB" id="D3F101"/>